<name>G9MRH8_HYPVG</name>
<feature type="region of interest" description="Disordered" evidence="1">
    <location>
        <begin position="149"/>
        <end position="181"/>
    </location>
</feature>
<organism evidence="2 3">
    <name type="scientific">Hypocrea virens (strain Gv29-8 / FGSC 10586)</name>
    <name type="common">Gliocladium virens</name>
    <name type="synonym">Trichoderma virens</name>
    <dbReference type="NCBI Taxonomy" id="413071"/>
    <lineage>
        <taxon>Eukaryota</taxon>
        <taxon>Fungi</taxon>
        <taxon>Dikarya</taxon>
        <taxon>Ascomycota</taxon>
        <taxon>Pezizomycotina</taxon>
        <taxon>Sordariomycetes</taxon>
        <taxon>Hypocreomycetidae</taxon>
        <taxon>Hypocreales</taxon>
        <taxon>Hypocreaceae</taxon>
        <taxon>Trichoderma</taxon>
    </lineage>
</organism>
<comment type="caution">
    <text evidence="2">The sequence shown here is derived from an EMBL/GenBank/DDBJ whole genome shotgun (WGS) entry which is preliminary data.</text>
</comment>
<dbReference type="VEuPathDB" id="FungiDB:TRIVIDRAFT_60459"/>
<reference evidence="2 3" key="1">
    <citation type="journal article" date="2011" name="Genome Biol.">
        <title>Comparative genome sequence analysis underscores mycoparasitism as the ancestral life style of Trichoderma.</title>
        <authorList>
            <person name="Kubicek C.P."/>
            <person name="Herrera-Estrella A."/>
            <person name="Seidl-Seiboth V."/>
            <person name="Martinez D.A."/>
            <person name="Druzhinina I.S."/>
            <person name="Thon M."/>
            <person name="Zeilinger S."/>
            <person name="Casas-Flores S."/>
            <person name="Horwitz B.A."/>
            <person name="Mukherjee P.K."/>
            <person name="Mukherjee M."/>
            <person name="Kredics L."/>
            <person name="Alcaraz L.D."/>
            <person name="Aerts A."/>
            <person name="Antal Z."/>
            <person name="Atanasova L."/>
            <person name="Cervantes-Badillo M.G."/>
            <person name="Challacombe J."/>
            <person name="Chertkov O."/>
            <person name="McCluskey K."/>
            <person name="Coulpier F."/>
            <person name="Deshpande N."/>
            <person name="von Doehren H."/>
            <person name="Ebbole D.J."/>
            <person name="Esquivel-Naranjo E.U."/>
            <person name="Fekete E."/>
            <person name="Flipphi M."/>
            <person name="Glaser F."/>
            <person name="Gomez-Rodriguez E.Y."/>
            <person name="Gruber S."/>
            <person name="Han C."/>
            <person name="Henrissat B."/>
            <person name="Hermosa R."/>
            <person name="Hernandez-Onate M."/>
            <person name="Karaffa L."/>
            <person name="Kosti I."/>
            <person name="Le Crom S."/>
            <person name="Lindquist E."/>
            <person name="Lucas S."/>
            <person name="Luebeck M."/>
            <person name="Luebeck P.S."/>
            <person name="Margeot A."/>
            <person name="Metz B."/>
            <person name="Misra M."/>
            <person name="Nevalainen H."/>
            <person name="Omann M."/>
            <person name="Packer N."/>
            <person name="Perrone G."/>
            <person name="Uresti-Rivera E.E."/>
            <person name="Salamov A."/>
            <person name="Schmoll M."/>
            <person name="Seiboth B."/>
            <person name="Shapiro H."/>
            <person name="Sukno S."/>
            <person name="Tamayo-Ramos J.A."/>
            <person name="Tisch D."/>
            <person name="Wiest A."/>
            <person name="Wilkinson H.H."/>
            <person name="Zhang M."/>
            <person name="Coutinho P.M."/>
            <person name="Kenerley C.M."/>
            <person name="Monte E."/>
            <person name="Baker S.E."/>
            <person name="Grigoriev I.V."/>
        </authorList>
    </citation>
    <scope>NUCLEOTIDE SEQUENCE [LARGE SCALE GENOMIC DNA]</scope>
    <source>
        <strain evidence="3">Gv29-8 / FGSC 10586</strain>
    </source>
</reference>
<dbReference type="GeneID" id="25796082"/>
<sequence length="181" mass="20509">MAGPLDPCVELPAAHELRFKLIGQNQGLGHGDTNRSRRLKLSTVALIWCLNMNSPPNEGSEHGPPNEHISLRHAVINWETFILYYIDDQRTNLAHRCGSGPSNRPRPVISHPQRAMPNRMALRLQQQPQLGIQAPKLRRSPVQGIFTRKKRRKHVMHEDVCPIQPQARPRTSKDAQQPPST</sequence>
<protein>
    <submittedName>
        <fullName evidence="2">Uncharacterized protein</fullName>
    </submittedName>
</protein>
<gene>
    <name evidence="2" type="ORF">TRIVIDRAFT_60459</name>
</gene>
<proteinExistence type="predicted"/>
<evidence type="ECO:0000256" key="1">
    <source>
        <dbReference type="SAM" id="MobiDB-lite"/>
    </source>
</evidence>
<keyword evidence="3" id="KW-1185">Reference proteome</keyword>
<evidence type="ECO:0000313" key="3">
    <source>
        <dbReference type="Proteomes" id="UP000007115"/>
    </source>
</evidence>
<evidence type="ECO:0000313" key="2">
    <source>
        <dbReference type="EMBL" id="EHK22699.1"/>
    </source>
</evidence>
<dbReference type="Proteomes" id="UP000007115">
    <property type="component" value="Unassembled WGS sequence"/>
</dbReference>
<accession>G9MRH8</accession>
<dbReference type="InParanoid" id="G9MRH8"/>
<dbReference type="RefSeq" id="XP_013956913.1">
    <property type="nucleotide sequence ID" value="XM_014101438.1"/>
</dbReference>
<dbReference type="EMBL" id="ABDF02000006">
    <property type="protein sequence ID" value="EHK22699.1"/>
    <property type="molecule type" value="Genomic_DNA"/>
</dbReference>
<dbReference type="HOGENOM" id="CLU_1489218_0_0_1"/>
<dbReference type="AlphaFoldDB" id="G9MRH8"/>